<dbReference type="Proteomes" id="UP001165082">
    <property type="component" value="Unassembled WGS sequence"/>
</dbReference>
<sequence>MIDLTAMLGDDVKAFNEANPATPIQLVGKAEFMNPGMSHKDRIAKAMLDAAAARGDLMDSSGKKKTILAASSGNTGCSLALIGTLMGYDVVIITNKKCSAEKCAHIRTNGATLWLAEELPGMFPNDLDGVTDYMAQETVLCTNYPDKYFSVNQYDNLDNMQAHYDTTGKEIWEQTEGKVTHFVMAGSTGGTIMGVGKYLKEKKGDDNVRIVLSDPHKSHLVGLLEKDRGMGSATLDKVNSLIKQEGGVKVEGAGKGSLTKIMSHGGVLKYVDEGIHVHDFDCFEECRNIATRCGLLVGGSAGCNVAAARVIAERCAKEGPKEGGVTIVTLLCDHGIKYMSKIFNDEWISKNDNRVK</sequence>
<dbReference type="Pfam" id="PF00291">
    <property type="entry name" value="PALP"/>
    <property type="match status" value="1"/>
</dbReference>
<gene>
    <name evidence="2" type="ORF">TrRE_jg13024</name>
</gene>
<organism evidence="2 3">
    <name type="scientific">Triparma retinervis</name>
    <dbReference type="NCBI Taxonomy" id="2557542"/>
    <lineage>
        <taxon>Eukaryota</taxon>
        <taxon>Sar</taxon>
        <taxon>Stramenopiles</taxon>
        <taxon>Ochrophyta</taxon>
        <taxon>Bolidophyceae</taxon>
        <taxon>Parmales</taxon>
        <taxon>Triparmaceae</taxon>
        <taxon>Triparma</taxon>
    </lineage>
</organism>
<dbReference type="PANTHER" id="PTHR10314">
    <property type="entry name" value="CYSTATHIONINE BETA-SYNTHASE"/>
    <property type="match status" value="1"/>
</dbReference>
<dbReference type="Gene3D" id="3.40.50.1100">
    <property type="match status" value="2"/>
</dbReference>
<dbReference type="OrthoDB" id="10259545at2759"/>
<protein>
    <recommendedName>
        <fullName evidence="1">Tryptophan synthase beta chain-like PALP domain-containing protein</fullName>
    </recommendedName>
</protein>
<dbReference type="InterPro" id="IPR001926">
    <property type="entry name" value="TrpB-like_PALP"/>
</dbReference>
<reference evidence="2" key="1">
    <citation type="submission" date="2022-07" db="EMBL/GenBank/DDBJ databases">
        <title>Genome analysis of Parmales, a sister group of diatoms, reveals the evolutionary specialization of diatoms from phago-mixotrophs to photoautotrophs.</title>
        <authorList>
            <person name="Ban H."/>
            <person name="Sato S."/>
            <person name="Yoshikawa S."/>
            <person name="Kazumasa Y."/>
            <person name="Nakamura Y."/>
            <person name="Ichinomiya M."/>
            <person name="Saitoh K."/>
            <person name="Sato N."/>
            <person name="Blanc-Mathieu R."/>
            <person name="Endo H."/>
            <person name="Kuwata A."/>
            <person name="Ogata H."/>
        </authorList>
    </citation>
    <scope>NUCLEOTIDE SEQUENCE</scope>
</reference>
<dbReference type="CDD" id="cd01561">
    <property type="entry name" value="CBS_like"/>
    <property type="match status" value="1"/>
</dbReference>
<dbReference type="EMBL" id="BRXZ01001164">
    <property type="protein sequence ID" value="GMH64096.1"/>
    <property type="molecule type" value="Genomic_DNA"/>
</dbReference>
<name>A0A9W7A4T2_9STRA</name>
<proteinExistence type="predicted"/>
<evidence type="ECO:0000313" key="3">
    <source>
        <dbReference type="Proteomes" id="UP001165082"/>
    </source>
</evidence>
<feature type="domain" description="Tryptophan synthase beta chain-like PALP" evidence="1">
    <location>
        <begin position="24"/>
        <end position="333"/>
    </location>
</feature>
<evidence type="ECO:0000313" key="2">
    <source>
        <dbReference type="EMBL" id="GMH64096.1"/>
    </source>
</evidence>
<dbReference type="SUPFAM" id="SSF53686">
    <property type="entry name" value="Tryptophan synthase beta subunit-like PLP-dependent enzymes"/>
    <property type="match status" value="1"/>
</dbReference>
<evidence type="ECO:0000259" key="1">
    <source>
        <dbReference type="Pfam" id="PF00291"/>
    </source>
</evidence>
<keyword evidence="3" id="KW-1185">Reference proteome</keyword>
<dbReference type="InterPro" id="IPR050214">
    <property type="entry name" value="Cys_Synth/Cystath_Beta-Synth"/>
</dbReference>
<dbReference type="InterPro" id="IPR036052">
    <property type="entry name" value="TrpB-like_PALP_sf"/>
</dbReference>
<comment type="caution">
    <text evidence="2">The sequence shown here is derived from an EMBL/GenBank/DDBJ whole genome shotgun (WGS) entry which is preliminary data.</text>
</comment>
<dbReference type="AlphaFoldDB" id="A0A9W7A4T2"/>
<accession>A0A9W7A4T2</accession>